<dbReference type="CDD" id="cd16377">
    <property type="entry name" value="23S_rRNA_IVP_like"/>
    <property type="match status" value="1"/>
</dbReference>
<organism evidence="1 2">
    <name type="scientific">Flavobacterium aquariorum</name>
    <dbReference type="NCBI Taxonomy" id="2217670"/>
    <lineage>
        <taxon>Bacteria</taxon>
        <taxon>Pseudomonadati</taxon>
        <taxon>Bacteroidota</taxon>
        <taxon>Flavobacteriia</taxon>
        <taxon>Flavobacteriales</taxon>
        <taxon>Flavobacteriaceae</taxon>
        <taxon>Flavobacterium</taxon>
    </lineage>
</organism>
<comment type="caution">
    <text evidence="1">The sequence shown here is derived from an EMBL/GenBank/DDBJ whole genome shotgun (WGS) entry which is preliminary data.</text>
</comment>
<accession>A0A2W7U5F7</accession>
<dbReference type="PANTHER" id="PTHR38471:SF2">
    <property type="entry name" value="FOUR HELIX BUNDLE PROTEIN"/>
    <property type="match status" value="1"/>
</dbReference>
<dbReference type="AlphaFoldDB" id="A0A2W7U5F7"/>
<proteinExistence type="predicted"/>
<gene>
    <name evidence="1" type="ORF">DOS84_15215</name>
</gene>
<dbReference type="NCBIfam" id="TIGR02436">
    <property type="entry name" value="four helix bundle protein"/>
    <property type="match status" value="1"/>
</dbReference>
<dbReference type="SUPFAM" id="SSF158446">
    <property type="entry name" value="IVS-encoded protein-like"/>
    <property type="match status" value="1"/>
</dbReference>
<dbReference type="PANTHER" id="PTHR38471">
    <property type="entry name" value="FOUR HELIX BUNDLE PROTEIN"/>
    <property type="match status" value="1"/>
</dbReference>
<protein>
    <submittedName>
        <fullName evidence="1">Four helix bundle protein</fullName>
    </submittedName>
</protein>
<sequence length="115" mass="13169">MDHKELDVWKKSMDLVESIYTLTQRFPDVEKYGLTSQMRRAAVSIPSNIAEGAARKGDKELLQFLYIAIGSLSELETQYLIAIRLAFVEKEVALEKQMVEVKKLLLGFKNYISKV</sequence>
<evidence type="ECO:0000313" key="1">
    <source>
        <dbReference type="EMBL" id="PZX92469.1"/>
    </source>
</evidence>
<dbReference type="Gene3D" id="1.20.1440.60">
    <property type="entry name" value="23S rRNA-intervening sequence"/>
    <property type="match status" value="1"/>
</dbReference>
<dbReference type="InterPro" id="IPR012657">
    <property type="entry name" value="23S_rRNA-intervening_sequence"/>
</dbReference>
<name>A0A2W7U5F7_9FLAO</name>
<dbReference type="OrthoDB" id="9811959at2"/>
<dbReference type="Proteomes" id="UP000249177">
    <property type="component" value="Unassembled WGS sequence"/>
</dbReference>
<dbReference type="RefSeq" id="WP_111410976.1">
    <property type="nucleotide sequence ID" value="NZ_QKXH01000010.1"/>
</dbReference>
<dbReference type="EMBL" id="QKXH01000010">
    <property type="protein sequence ID" value="PZX92469.1"/>
    <property type="molecule type" value="Genomic_DNA"/>
</dbReference>
<reference evidence="1 2" key="1">
    <citation type="submission" date="2018-06" db="EMBL/GenBank/DDBJ databases">
        <title>Flavobacterium sp IMCC34762, genome.</title>
        <authorList>
            <person name="Joung Y."/>
            <person name="Cho J."/>
            <person name="Song J."/>
        </authorList>
    </citation>
    <scope>NUCLEOTIDE SEQUENCE [LARGE SCALE GENOMIC DNA]</scope>
    <source>
        <strain evidence="1 2">IMCC34762</strain>
    </source>
</reference>
<keyword evidence="2" id="KW-1185">Reference proteome</keyword>
<dbReference type="Pfam" id="PF05635">
    <property type="entry name" value="23S_rRNA_IVP"/>
    <property type="match status" value="1"/>
</dbReference>
<evidence type="ECO:0000313" key="2">
    <source>
        <dbReference type="Proteomes" id="UP000249177"/>
    </source>
</evidence>
<dbReference type="InterPro" id="IPR036583">
    <property type="entry name" value="23S_rRNA_IVS_sf"/>
</dbReference>